<dbReference type="InterPro" id="IPR006426">
    <property type="entry name" value="Asn_synth_AEB"/>
</dbReference>
<dbReference type="SUPFAM" id="SSF52402">
    <property type="entry name" value="Adenine nucleotide alpha hydrolases-like"/>
    <property type="match status" value="1"/>
</dbReference>
<reference evidence="12 13" key="1">
    <citation type="submission" date="2019-03" db="EMBL/GenBank/DDBJ databases">
        <title>Genomic Encyclopedia of Type Strains, Phase IV (KMG-IV): sequencing the most valuable type-strain genomes for metagenomic binning, comparative biology and taxonomic classification.</title>
        <authorList>
            <person name="Goeker M."/>
        </authorList>
    </citation>
    <scope>NUCLEOTIDE SEQUENCE [LARGE SCALE GENOMIC DNA]</scope>
    <source>
        <strain evidence="12 13">DSM 26377</strain>
    </source>
</reference>
<dbReference type="InterPro" id="IPR017932">
    <property type="entry name" value="GATase_2_dom"/>
</dbReference>
<feature type="active site" description="For GATase activity" evidence="8">
    <location>
        <position position="2"/>
    </location>
</feature>
<dbReference type="Proteomes" id="UP000295341">
    <property type="component" value="Unassembled WGS sequence"/>
</dbReference>
<evidence type="ECO:0000313" key="13">
    <source>
        <dbReference type="Proteomes" id="UP000295341"/>
    </source>
</evidence>
<dbReference type="Gene3D" id="3.40.50.620">
    <property type="entry name" value="HUPs"/>
    <property type="match status" value="1"/>
</dbReference>
<keyword evidence="6 8" id="KW-0315">Glutamine amidotransferase</keyword>
<keyword evidence="5 9" id="KW-0067">ATP-binding</keyword>
<evidence type="ECO:0000256" key="6">
    <source>
        <dbReference type="ARBA" id="ARBA00022962"/>
    </source>
</evidence>
<dbReference type="InterPro" id="IPR029055">
    <property type="entry name" value="Ntn_hydrolases_N"/>
</dbReference>
<keyword evidence="13" id="KW-1185">Reference proteome</keyword>
<dbReference type="PANTHER" id="PTHR43284">
    <property type="entry name" value="ASPARAGINE SYNTHETASE (GLUTAMINE-HYDROLYZING)"/>
    <property type="match status" value="1"/>
</dbReference>
<evidence type="ECO:0000256" key="5">
    <source>
        <dbReference type="ARBA" id="ARBA00022840"/>
    </source>
</evidence>
<comment type="catalytic activity">
    <reaction evidence="7">
        <text>L-aspartate + L-glutamine + ATP + H2O = L-asparagine + L-glutamate + AMP + diphosphate + H(+)</text>
        <dbReference type="Rhea" id="RHEA:12228"/>
        <dbReference type="ChEBI" id="CHEBI:15377"/>
        <dbReference type="ChEBI" id="CHEBI:15378"/>
        <dbReference type="ChEBI" id="CHEBI:29985"/>
        <dbReference type="ChEBI" id="CHEBI:29991"/>
        <dbReference type="ChEBI" id="CHEBI:30616"/>
        <dbReference type="ChEBI" id="CHEBI:33019"/>
        <dbReference type="ChEBI" id="CHEBI:58048"/>
        <dbReference type="ChEBI" id="CHEBI:58359"/>
        <dbReference type="ChEBI" id="CHEBI:456215"/>
        <dbReference type="EC" id="6.3.5.4"/>
    </reaction>
</comment>
<evidence type="ECO:0000256" key="1">
    <source>
        <dbReference type="ARBA" id="ARBA00005187"/>
    </source>
</evidence>
<dbReference type="EC" id="6.3.5.4" evidence="3"/>
<organism evidence="12 13">
    <name type="scientific">Panacagrimonas perspica</name>
    <dbReference type="NCBI Taxonomy" id="381431"/>
    <lineage>
        <taxon>Bacteria</taxon>
        <taxon>Pseudomonadati</taxon>
        <taxon>Pseudomonadota</taxon>
        <taxon>Gammaproteobacteria</taxon>
        <taxon>Nevskiales</taxon>
        <taxon>Nevskiaceae</taxon>
        <taxon>Panacagrimonas</taxon>
    </lineage>
</organism>
<dbReference type="InterPro" id="IPR051786">
    <property type="entry name" value="ASN_synthetase/amidase"/>
</dbReference>
<dbReference type="PROSITE" id="PS51278">
    <property type="entry name" value="GATASE_TYPE_2"/>
    <property type="match status" value="1"/>
</dbReference>
<dbReference type="CDD" id="cd00712">
    <property type="entry name" value="AsnB"/>
    <property type="match status" value="1"/>
</dbReference>
<dbReference type="RefSeq" id="WP_133883751.1">
    <property type="nucleotide sequence ID" value="NZ_MWIN01000003.1"/>
</dbReference>
<dbReference type="PANTHER" id="PTHR43284:SF1">
    <property type="entry name" value="ASPARAGINE SYNTHETASE"/>
    <property type="match status" value="1"/>
</dbReference>
<evidence type="ECO:0000256" key="9">
    <source>
        <dbReference type="PIRSR" id="PIRSR001589-2"/>
    </source>
</evidence>
<dbReference type="InterPro" id="IPR033738">
    <property type="entry name" value="AsnB_N"/>
</dbReference>
<dbReference type="Pfam" id="PF13537">
    <property type="entry name" value="GATase_7"/>
    <property type="match status" value="1"/>
</dbReference>
<dbReference type="GO" id="GO:0005524">
    <property type="term" value="F:ATP binding"/>
    <property type="evidence" value="ECO:0007669"/>
    <property type="project" value="UniProtKB-KW"/>
</dbReference>
<dbReference type="GO" id="GO:0006529">
    <property type="term" value="P:asparagine biosynthetic process"/>
    <property type="evidence" value="ECO:0007669"/>
    <property type="project" value="UniProtKB-KW"/>
</dbReference>
<dbReference type="EMBL" id="SOBT01000012">
    <property type="protein sequence ID" value="TDU24338.1"/>
    <property type="molecule type" value="Genomic_DNA"/>
</dbReference>
<evidence type="ECO:0000256" key="7">
    <source>
        <dbReference type="ARBA" id="ARBA00048741"/>
    </source>
</evidence>
<feature type="binding site" evidence="9">
    <location>
        <position position="287"/>
    </location>
    <ligand>
        <name>ATP</name>
        <dbReference type="ChEBI" id="CHEBI:30616"/>
    </ligand>
</feature>
<evidence type="ECO:0000256" key="2">
    <source>
        <dbReference type="ARBA" id="ARBA00005752"/>
    </source>
</evidence>
<dbReference type="AlphaFoldDB" id="A0A4R7NTT5"/>
<feature type="binding site" evidence="9">
    <location>
        <position position="98"/>
    </location>
    <ligand>
        <name>L-glutamine</name>
        <dbReference type="ChEBI" id="CHEBI:58359"/>
    </ligand>
</feature>
<feature type="domain" description="Glutamine amidotransferase type-2" evidence="11">
    <location>
        <begin position="2"/>
        <end position="211"/>
    </location>
</feature>
<evidence type="ECO:0000256" key="4">
    <source>
        <dbReference type="ARBA" id="ARBA00022741"/>
    </source>
</evidence>
<dbReference type="SUPFAM" id="SSF56235">
    <property type="entry name" value="N-terminal nucleophile aminohydrolases (Ntn hydrolases)"/>
    <property type="match status" value="1"/>
</dbReference>
<name>A0A4R7NTT5_9GAMM</name>
<dbReference type="GO" id="GO:0005829">
    <property type="term" value="C:cytosol"/>
    <property type="evidence" value="ECO:0007669"/>
    <property type="project" value="TreeGrafter"/>
</dbReference>
<dbReference type="PIRSF" id="PIRSF001589">
    <property type="entry name" value="Asn_synthetase_glu-h"/>
    <property type="match status" value="1"/>
</dbReference>
<protein>
    <recommendedName>
        <fullName evidence="3">asparagine synthase (glutamine-hydrolyzing)</fullName>
        <ecNumber evidence="3">6.3.5.4</ecNumber>
    </recommendedName>
</protein>
<sequence length="606" mass="68308">MCGIAGMVLRRGRVAEGDLARMAATLAHRGPEDTGHYVSDSFGIAHTRLAIIDLAGGHQPIFDAGKRYALVANGEIYNYVELRAELEALGARPQSHSDSEVALHGWAHWGRDSLKRLHGMYAFALFDHAQRELWLVRDRLGIKPLYYARLPDRLLFASELKALLPALPSTPAIDPAALAQFLQNQASSGRETIFRGIERVLPGEALRIDAELNIEHVQYWRATDVKPRELTHEQAVEEWEPLFAQVMREHMRADVPYGVFLSGGVDSAVLLAQIKRLHSQPVRTYSIGWSDARQTDELDGAQRIAQLLGSEHQPIRLSSQQVFRRLPRCVWAADDLMRDYACLPTLALAEAAGRDLKVVFSGEGGDEAFAGYGRYRPAWIERRFKSMRYPGSGGFRARGELDSSWARRLFQPVLRDALEQHRAPFVRAWAQTPAEWTDLQRRQYVDLTTNLPDDLLVKADRMLMAFSVEGRVPFLDHRVVEFGLSLPDALKVRKDSGKVFLKRWAESFLPADHLWKHKAGFHVPVGEWLRGDFLAALAQKLPRNAAILEWCRPEAVTALLARQAAKHDATREVWSLMQFAIWHRLFVEGGGSRAVPGAEEDPLAWL</sequence>
<keyword evidence="8" id="KW-0028">Amino-acid biosynthesis</keyword>
<dbReference type="OrthoDB" id="9763290at2"/>
<comment type="pathway">
    <text evidence="1">Amino-acid biosynthesis; L-asparagine biosynthesis; L-asparagine from L-aspartate (L-Gln route): step 1/1.</text>
</comment>
<keyword evidence="8" id="KW-0061">Asparagine biosynthesis</keyword>
<dbReference type="InterPro" id="IPR001962">
    <property type="entry name" value="Asn_synthase"/>
</dbReference>
<comment type="similarity">
    <text evidence="2">Belongs to the asparagine synthetase family.</text>
</comment>
<dbReference type="Pfam" id="PF00733">
    <property type="entry name" value="Asn_synthase"/>
    <property type="match status" value="1"/>
</dbReference>
<evidence type="ECO:0000259" key="11">
    <source>
        <dbReference type="PROSITE" id="PS51278"/>
    </source>
</evidence>
<accession>A0A4R7NTT5</accession>
<keyword evidence="4 9" id="KW-0547">Nucleotide-binding</keyword>
<evidence type="ECO:0000256" key="3">
    <source>
        <dbReference type="ARBA" id="ARBA00012737"/>
    </source>
</evidence>
<evidence type="ECO:0000313" key="12">
    <source>
        <dbReference type="EMBL" id="TDU24338.1"/>
    </source>
</evidence>
<comment type="caution">
    <text evidence="12">The sequence shown here is derived from an EMBL/GenBank/DDBJ whole genome shotgun (WGS) entry which is preliminary data.</text>
</comment>
<dbReference type="GO" id="GO:0004066">
    <property type="term" value="F:asparagine synthase (glutamine-hydrolyzing) activity"/>
    <property type="evidence" value="ECO:0007669"/>
    <property type="project" value="UniProtKB-EC"/>
</dbReference>
<dbReference type="InterPro" id="IPR014729">
    <property type="entry name" value="Rossmann-like_a/b/a_fold"/>
</dbReference>
<feature type="binding site" evidence="9">
    <location>
        <begin position="361"/>
        <end position="362"/>
    </location>
    <ligand>
        <name>ATP</name>
        <dbReference type="ChEBI" id="CHEBI:30616"/>
    </ligand>
</feature>
<dbReference type="CDD" id="cd01991">
    <property type="entry name" value="Asn_synthase_B_C"/>
    <property type="match status" value="1"/>
</dbReference>
<dbReference type="NCBIfam" id="TIGR01536">
    <property type="entry name" value="asn_synth_AEB"/>
    <property type="match status" value="1"/>
</dbReference>
<evidence type="ECO:0000256" key="8">
    <source>
        <dbReference type="PIRSR" id="PIRSR001589-1"/>
    </source>
</evidence>
<feature type="site" description="Important for beta-aspartyl-AMP intermediate formation" evidence="10">
    <location>
        <position position="363"/>
    </location>
</feature>
<proteinExistence type="inferred from homology"/>
<evidence type="ECO:0000256" key="10">
    <source>
        <dbReference type="PIRSR" id="PIRSR001589-3"/>
    </source>
</evidence>
<dbReference type="Gene3D" id="3.60.20.10">
    <property type="entry name" value="Glutamine Phosphoribosylpyrophosphate, subunit 1, domain 1"/>
    <property type="match status" value="1"/>
</dbReference>
<gene>
    <name evidence="12" type="ORF">DFR24_4605</name>
</gene>